<keyword evidence="3" id="KW-1185">Reference proteome</keyword>
<accession>A0ABT3P1I2</accession>
<dbReference type="RefSeq" id="WP_301592468.1">
    <property type="nucleotide sequence ID" value="NZ_JAPFQI010000031.1"/>
</dbReference>
<sequence>MNKNSIFASAALACGLAFATPASATLTLQPGLVGGSGDVDNVIFNACGTASSGTTVQGCLNTSHTTLVNFTSNETLNISGGGQASIKAQDGTFNTITIELANPTLGFDKLQFNLDATADGFANFTAVDQFGTSFNFNNIALDGTGQNFFTLGSLDGQVAVRFTLVSTVGISLISELEQVRLGPATITPTPVPAPAGLALMGLGLLGLGMVRRKAA</sequence>
<gene>
    <name evidence="2" type="ORF">OF850_22020</name>
</gene>
<feature type="signal peptide" evidence="1">
    <location>
        <begin position="1"/>
        <end position="24"/>
    </location>
</feature>
<organism evidence="2 3">
    <name type="scientific">Sabulicella glaciei</name>
    <dbReference type="NCBI Taxonomy" id="2984948"/>
    <lineage>
        <taxon>Bacteria</taxon>
        <taxon>Pseudomonadati</taxon>
        <taxon>Pseudomonadota</taxon>
        <taxon>Alphaproteobacteria</taxon>
        <taxon>Acetobacterales</taxon>
        <taxon>Acetobacteraceae</taxon>
        <taxon>Sabulicella</taxon>
    </lineage>
</organism>
<dbReference type="InterPro" id="IPR013424">
    <property type="entry name" value="Ice-binding_C"/>
</dbReference>
<keyword evidence="1" id="KW-0732">Signal</keyword>
<name>A0ABT3P1I2_9PROT</name>
<dbReference type="EMBL" id="JAPFQI010000031">
    <property type="protein sequence ID" value="MCW8088270.1"/>
    <property type="molecule type" value="Genomic_DNA"/>
</dbReference>
<protein>
    <submittedName>
        <fullName evidence="2">PEP-CTERM sorting domain-containing protein</fullName>
    </submittedName>
</protein>
<evidence type="ECO:0000313" key="3">
    <source>
        <dbReference type="Proteomes" id="UP001526430"/>
    </source>
</evidence>
<evidence type="ECO:0000313" key="2">
    <source>
        <dbReference type="EMBL" id="MCW8088270.1"/>
    </source>
</evidence>
<comment type="caution">
    <text evidence="2">The sequence shown here is derived from an EMBL/GenBank/DDBJ whole genome shotgun (WGS) entry which is preliminary data.</text>
</comment>
<reference evidence="2 3" key="1">
    <citation type="submission" date="2022-10" db="EMBL/GenBank/DDBJ databases">
        <title>Roseococcus glaciei nov., sp. nov., isolated from glacier.</title>
        <authorList>
            <person name="Liu Q."/>
            <person name="Xin Y.-H."/>
        </authorList>
    </citation>
    <scope>NUCLEOTIDE SEQUENCE [LARGE SCALE GENOMIC DNA]</scope>
    <source>
        <strain evidence="2 3">MDT2-1-1</strain>
    </source>
</reference>
<proteinExistence type="predicted"/>
<dbReference type="Proteomes" id="UP001526430">
    <property type="component" value="Unassembled WGS sequence"/>
</dbReference>
<feature type="chain" id="PRO_5045292320" evidence="1">
    <location>
        <begin position="25"/>
        <end position="215"/>
    </location>
</feature>
<evidence type="ECO:0000256" key="1">
    <source>
        <dbReference type="SAM" id="SignalP"/>
    </source>
</evidence>
<dbReference type="NCBIfam" id="TIGR02595">
    <property type="entry name" value="PEP_CTERM"/>
    <property type="match status" value="1"/>
</dbReference>